<dbReference type="PROSITE" id="PS50089">
    <property type="entry name" value="ZF_RING_2"/>
    <property type="match status" value="1"/>
</dbReference>
<keyword evidence="3" id="KW-0862">Zinc</keyword>
<evidence type="ECO:0000259" key="5">
    <source>
        <dbReference type="PROSITE" id="PS50089"/>
    </source>
</evidence>
<gene>
    <name evidence="6" type="ORF">JAAARDRAFT_416418</name>
</gene>
<dbReference type="Gene3D" id="3.30.40.10">
    <property type="entry name" value="Zinc/RING finger domain, C3HC4 (zinc finger)"/>
    <property type="match status" value="1"/>
</dbReference>
<evidence type="ECO:0000256" key="3">
    <source>
        <dbReference type="ARBA" id="ARBA00022833"/>
    </source>
</evidence>
<dbReference type="STRING" id="933084.A0A067PUA3"/>
<protein>
    <recommendedName>
        <fullName evidence="5">RING-type domain-containing protein</fullName>
    </recommendedName>
</protein>
<dbReference type="GO" id="GO:0008270">
    <property type="term" value="F:zinc ion binding"/>
    <property type="evidence" value="ECO:0007669"/>
    <property type="project" value="UniProtKB-KW"/>
</dbReference>
<dbReference type="HOGENOM" id="CLU_093946_0_0_1"/>
<dbReference type="SMART" id="SM00184">
    <property type="entry name" value="RING"/>
    <property type="match status" value="1"/>
</dbReference>
<name>A0A067PUA3_9AGAM</name>
<dbReference type="InParanoid" id="A0A067PUA3"/>
<organism evidence="6 7">
    <name type="scientific">Jaapia argillacea MUCL 33604</name>
    <dbReference type="NCBI Taxonomy" id="933084"/>
    <lineage>
        <taxon>Eukaryota</taxon>
        <taxon>Fungi</taxon>
        <taxon>Dikarya</taxon>
        <taxon>Basidiomycota</taxon>
        <taxon>Agaricomycotina</taxon>
        <taxon>Agaricomycetes</taxon>
        <taxon>Agaricomycetidae</taxon>
        <taxon>Jaapiales</taxon>
        <taxon>Jaapiaceae</taxon>
        <taxon>Jaapia</taxon>
    </lineage>
</organism>
<accession>A0A067PUA3</accession>
<evidence type="ECO:0000313" key="7">
    <source>
        <dbReference type="Proteomes" id="UP000027265"/>
    </source>
</evidence>
<dbReference type="InterPro" id="IPR001841">
    <property type="entry name" value="Znf_RING"/>
</dbReference>
<dbReference type="InterPro" id="IPR013083">
    <property type="entry name" value="Znf_RING/FYVE/PHD"/>
</dbReference>
<dbReference type="PROSITE" id="PS00518">
    <property type="entry name" value="ZF_RING_1"/>
    <property type="match status" value="1"/>
</dbReference>
<dbReference type="Proteomes" id="UP000027265">
    <property type="component" value="Unassembled WGS sequence"/>
</dbReference>
<dbReference type="InterPro" id="IPR017907">
    <property type="entry name" value="Znf_RING_CS"/>
</dbReference>
<keyword evidence="1" id="KW-0479">Metal-binding</keyword>
<evidence type="ECO:0000313" key="6">
    <source>
        <dbReference type="EMBL" id="KDQ53911.1"/>
    </source>
</evidence>
<evidence type="ECO:0000256" key="1">
    <source>
        <dbReference type="ARBA" id="ARBA00022723"/>
    </source>
</evidence>
<reference evidence="7" key="1">
    <citation type="journal article" date="2014" name="Proc. Natl. Acad. Sci. U.S.A.">
        <title>Extensive sampling of basidiomycete genomes demonstrates inadequacy of the white-rot/brown-rot paradigm for wood decay fungi.</title>
        <authorList>
            <person name="Riley R."/>
            <person name="Salamov A.A."/>
            <person name="Brown D.W."/>
            <person name="Nagy L.G."/>
            <person name="Floudas D."/>
            <person name="Held B.W."/>
            <person name="Levasseur A."/>
            <person name="Lombard V."/>
            <person name="Morin E."/>
            <person name="Otillar R."/>
            <person name="Lindquist E.A."/>
            <person name="Sun H."/>
            <person name="LaButti K.M."/>
            <person name="Schmutz J."/>
            <person name="Jabbour D."/>
            <person name="Luo H."/>
            <person name="Baker S.E."/>
            <person name="Pisabarro A.G."/>
            <person name="Walton J.D."/>
            <person name="Blanchette R.A."/>
            <person name="Henrissat B."/>
            <person name="Martin F."/>
            <person name="Cullen D."/>
            <person name="Hibbett D.S."/>
            <person name="Grigoriev I.V."/>
        </authorList>
    </citation>
    <scope>NUCLEOTIDE SEQUENCE [LARGE SCALE GENOMIC DNA]</scope>
    <source>
        <strain evidence="7">MUCL 33604</strain>
    </source>
</reference>
<dbReference type="OrthoDB" id="6105938at2759"/>
<evidence type="ECO:0000256" key="2">
    <source>
        <dbReference type="ARBA" id="ARBA00022771"/>
    </source>
</evidence>
<dbReference type="Pfam" id="PF14634">
    <property type="entry name" value="zf-RING_5"/>
    <property type="match status" value="1"/>
</dbReference>
<sequence length="221" mass="25361">MLVIHPLSRCDVCLDEYSFATPDQTPHAISCGHIFCNVCLQRCNPSQCPLCRKGFTRDRVKRLVVDRLPPNEAAEVPGTPGPPLPSQLEREEILLLQRLALVWRENAPQADVDSVITDVKRWLSENDGDRHRPLRNAVEAIRRYANLEEKLAIQISRYESKKSEYSHKSKNMEIIHKNFLEHVQNLESQHKTQVGYSTLTPFSPPLTPPYSWMTPRNRSPS</sequence>
<dbReference type="SUPFAM" id="SSF57850">
    <property type="entry name" value="RING/U-box"/>
    <property type="match status" value="1"/>
</dbReference>
<keyword evidence="7" id="KW-1185">Reference proteome</keyword>
<dbReference type="EMBL" id="KL197731">
    <property type="protein sequence ID" value="KDQ53911.1"/>
    <property type="molecule type" value="Genomic_DNA"/>
</dbReference>
<proteinExistence type="predicted"/>
<keyword evidence="2 4" id="KW-0863">Zinc-finger</keyword>
<feature type="domain" description="RING-type" evidence="5">
    <location>
        <begin position="10"/>
        <end position="52"/>
    </location>
</feature>
<evidence type="ECO:0000256" key="4">
    <source>
        <dbReference type="PROSITE-ProRule" id="PRU00175"/>
    </source>
</evidence>
<dbReference type="AlphaFoldDB" id="A0A067PUA3"/>